<sequence>MTAPEFLDRASALAIGEDWLAAAIAPSGAYGARDAQIRRRFLAGEERAANAQASRIARIAERFDLDAMEAVRATLARLPDIASALARVDVGDSLEDAQALALLRFADGAIELQSRLAECRDLPDCAGESVDRLRALFERGRVGSHAFYLHDSFDDALRAERERFDEARARFESARGRLERNVAESLGRGARLDEEFIVMREALVAPLPPGVRVVREAPTYLLCEIDLDEETRVLLDRREEAARRVALAEERVRASLAQRVSNLRDGLVRTMMHLGEIDAAIAAALWTRRFACRPAESSSEGGIEIVEGRWLPLQERLETGGGAFVPSSLSWTGSAIVTGPNMGGKSVALRTVGFISLCASMGLPVPAQRARLALPPMIRWLGIGPDDESRGGLLSSFAGEAVRLRDAFAALAPRALLLVDEFARTTTPRESFAILVASLHAARERGAEIIAATHLAGVAAAAGARHFAVRGLRGIPTQSPGADIERLLAVLADCMDYRIEEVSEDRRESSDALALASLLGVDEEIVARARAIVKTIAE</sequence>
<evidence type="ECO:0000256" key="1">
    <source>
        <dbReference type="ARBA" id="ARBA00022741"/>
    </source>
</evidence>
<dbReference type="EMBL" id="CABL01000008">
    <property type="protein sequence ID" value="CBH75348.1"/>
    <property type="molecule type" value="Genomic_DNA"/>
</dbReference>
<keyword evidence="1" id="KW-0547">Nucleotide-binding</keyword>
<evidence type="ECO:0000256" key="3">
    <source>
        <dbReference type="ARBA" id="ARBA00023125"/>
    </source>
</evidence>
<dbReference type="InterPro" id="IPR027417">
    <property type="entry name" value="P-loop_NTPase"/>
</dbReference>
<keyword evidence="2" id="KW-0067">ATP-binding</keyword>
<reference evidence="5" key="1">
    <citation type="submission" date="2009-10" db="EMBL/GenBank/DDBJ databases">
        <title>Diversity of trophic interactions inside an arsenic-rich microbial ecosystem.</title>
        <authorList>
            <person name="Bertin P.N."/>
            <person name="Heinrich-Salmeron A."/>
            <person name="Pelletier E."/>
            <person name="Goulhen-Chollet F."/>
            <person name="Arsene-Ploetze F."/>
            <person name="Gallien S."/>
            <person name="Calteau A."/>
            <person name="Vallenet D."/>
            <person name="Casiot C."/>
            <person name="Chane-Woon-Ming B."/>
            <person name="Giloteaux L."/>
            <person name="Barakat M."/>
            <person name="Bonnefoy V."/>
            <person name="Bruneel O."/>
            <person name="Chandler M."/>
            <person name="Cleiss J."/>
            <person name="Duran R."/>
            <person name="Elbaz-Poulichet F."/>
            <person name="Fonknechten N."/>
            <person name="Lauga B."/>
            <person name="Mornico D."/>
            <person name="Ortet P."/>
            <person name="Schaeffer C."/>
            <person name="Siguier P."/>
            <person name="Alexander Thil Smith A."/>
            <person name="Van Dorsselaer A."/>
            <person name="Weissenbach J."/>
            <person name="Medigue C."/>
            <person name="Le Paslier D."/>
        </authorList>
    </citation>
    <scope>NUCLEOTIDE SEQUENCE</scope>
</reference>
<dbReference type="SMART" id="SM00534">
    <property type="entry name" value="MUTSac"/>
    <property type="match status" value="1"/>
</dbReference>
<dbReference type="SUPFAM" id="SSF52540">
    <property type="entry name" value="P-loop containing nucleoside triphosphate hydrolases"/>
    <property type="match status" value="1"/>
</dbReference>
<evidence type="ECO:0000256" key="2">
    <source>
        <dbReference type="ARBA" id="ARBA00022840"/>
    </source>
</evidence>
<gene>
    <name evidence="5" type="ORF">CARN1_1365</name>
</gene>
<dbReference type="GO" id="GO:0140664">
    <property type="term" value="F:ATP-dependent DNA damage sensor activity"/>
    <property type="evidence" value="ECO:0007669"/>
    <property type="project" value="InterPro"/>
</dbReference>
<accession>E6PFW1</accession>
<dbReference type="PANTHER" id="PTHR11361:SF34">
    <property type="entry name" value="DNA MISMATCH REPAIR PROTEIN MSH1, MITOCHONDRIAL"/>
    <property type="match status" value="1"/>
</dbReference>
<dbReference type="InterPro" id="IPR036187">
    <property type="entry name" value="DNA_mismatch_repair_MutS_sf"/>
</dbReference>
<comment type="caution">
    <text evidence="5">The sequence shown here is derived from an EMBL/GenBank/DDBJ whole genome shotgun (WGS) entry which is preliminary data.</text>
</comment>
<dbReference type="Gene3D" id="3.40.50.300">
    <property type="entry name" value="P-loop containing nucleotide triphosphate hydrolases"/>
    <property type="match status" value="1"/>
</dbReference>
<dbReference type="AlphaFoldDB" id="E6PFW1"/>
<feature type="domain" description="DNA mismatch repair proteins mutS family" evidence="4">
    <location>
        <begin position="332"/>
        <end position="534"/>
    </location>
</feature>
<keyword evidence="3" id="KW-0238">DNA-binding</keyword>
<protein>
    <recommendedName>
        <fullName evidence="4">DNA mismatch repair proteins mutS family domain-containing protein</fullName>
    </recommendedName>
</protein>
<evidence type="ECO:0000313" key="5">
    <source>
        <dbReference type="EMBL" id="CBH75348.1"/>
    </source>
</evidence>
<dbReference type="GO" id="GO:0005524">
    <property type="term" value="F:ATP binding"/>
    <property type="evidence" value="ECO:0007669"/>
    <property type="project" value="UniProtKB-KW"/>
</dbReference>
<dbReference type="GO" id="GO:0006298">
    <property type="term" value="P:mismatch repair"/>
    <property type="evidence" value="ECO:0007669"/>
    <property type="project" value="InterPro"/>
</dbReference>
<dbReference type="InterPro" id="IPR045076">
    <property type="entry name" value="MutS"/>
</dbReference>
<dbReference type="SUPFAM" id="SSF48334">
    <property type="entry name" value="DNA repair protein MutS, domain III"/>
    <property type="match status" value="1"/>
</dbReference>
<name>E6PFW1_9ZZZZ</name>
<dbReference type="PANTHER" id="PTHR11361">
    <property type="entry name" value="DNA MISMATCH REPAIR PROTEIN MUTS FAMILY MEMBER"/>
    <property type="match status" value="1"/>
</dbReference>
<dbReference type="InterPro" id="IPR000432">
    <property type="entry name" value="DNA_mismatch_repair_MutS_C"/>
</dbReference>
<dbReference type="Pfam" id="PF00488">
    <property type="entry name" value="MutS_V"/>
    <property type="match status" value="1"/>
</dbReference>
<dbReference type="GO" id="GO:0030983">
    <property type="term" value="F:mismatched DNA binding"/>
    <property type="evidence" value="ECO:0007669"/>
    <property type="project" value="InterPro"/>
</dbReference>
<organism evidence="5">
    <name type="scientific">mine drainage metagenome</name>
    <dbReference type="NCBI Taxonomy" id="410659"/>
    <lineage>
        <taxon>unclassified sequences</taxon>
        <taxon>metagenomes</taxon>
        <taxon>ecological metagenomes</taxon>
    </lineage>
</organism>
<evidence type="ECO:0000259" key="4">
    <source>
        <dbReference type="SMART" id="SM00534"/>
    </source>
</evidence>
<proteinExistence type="predicted"/>